<dbReference type="EMBL" id="CH473997">
    <property type="protein sequence ID" value="EDL91815.1"/>
    <property type="molecule type" value="Genomic_DNA"/>
</dbReference>
<keyword evidence="1" id="KW-0732">Signal</keyword>
<feature type="chain" id="PRO_5039844839" evidence="1">
    <location>
        <begin position="20"/>
        <end position="104"/>
    </location>
</feature>
<sequence>MPQLWVGFAVVEFCMNCLGFTLRVSCPGIGEACKGRIPCSSQAALTLISKPCRGQVCLSATSMREGRCGMWAHEYSRRLGPSLQMVLRPLVLLSPWLGVPLGTF</sequence>
<accession>A6JRC2</accession>
<evidence type="ECO:0000256" key="1">
    <source>
        <dbReference type="SAM" id="SignalP"/>
    </source>
</evidence>
<feature type="signal peptide" evidence="1">
    <location>
        <begin position="1"/>
        <end position="19"/>
    </location>
</feature>
<dbReference type="Proteomes" id="UP000234681">
    <property type="component" value="Chromosome 9"/>
</dbReference>
<reference evidence="2" key="1">
    <citation type="journal article" date="2005" name="Genome Res.">
        <title>Gene and alternative splicing annotation with AIR.</title>
        <authorList>
            <person name="Florea L."/>
            <person name="Di Francesco V."/>
            <person name="Miller J."/>
            <person name="Turner R."/>
            <person name="Yao A."/>
            <person name="Harris M."/>
            <person name="Walenz B."/>
            <person name="Mobarry C."/>
            <person name="Merkulov G.V."/>
            <person name="Charlab R."/>
            <person name="Dew I."/>
            <person name="Deng Z."/>
            <person name="Istrail S."/>
            <person name="Li P."/>
            <person name="Sutton G."/>
        </authorList>
    </citation>
    <scope>NUCLEOTIDE SEQUENCE</scope>
    <source>
        <strain evidence="2">BN</strain>
    </source>
</reference>
<gene>
    <name evidence="2 4" type="primary">Rab31</name>
    <name evidence="2" type="ORF">rCG_55646</name>
</gene>
<evidence type="ECO:0000313" key="2">
    <source>
        <dbReference type="EMBL" id="EDL91816.1"/>
    </source>
</evidence>
<name>A6JRC2_RAT</name>
<organism evidence="2 3">
    <name type="scientific">Rattus norvegicus</name>
    <name type="common">Rat</name>
    <dbReference type="NCBI Taxonomy" id="10116"/>
    <lineage>
        <taxon>Eukaryota</taxon>
        <taxon>Metazoa</taxon>
        <taxon>Chordata</taxon>
        <taxon>Craniata</taxon>
        <taxon>Vertebrata</taxon>
        <taxon>Euteleostomi</taxon>
        <taxon>Mammalia</taxon>
        <taxon>Eutheria</taxon>
        <taxon>Euarchontoglires</taxon>
        <taxon>Glires</taxon>
        <taxon>Rodentia</taxon>
        <taxon>Myomorpha</taxon>
        <taxon>Muroidea</taxon>
        <taxon>Muridae</taxon>
        <taxon>Murinae</taxon>
        <taxon>Rattus</taxon>
    </lineage>
</organism>
<protein>
    <submittedName>
        <fullName evidence="2">RAB31, member RAS oncogene family, isoform CRA_b</fullName>
    </submittedName>
</protein>
<evidence type="ECO:0000313" key="3">
    <source>
        <dbReference type="Proteomes" id="UP000234681"/>
    </source>
</evidence>
<evidence type="ECO:0000313" key="4">
    <source>
        <dbReference type="RGD" id="628598"/>
    </source>
</evidence>
<dbReference type="RGD" id="628598">
    <property type="gene designation" value="Rab31"/>
</dbReference>
<proteinExistence type="predicted"/>
<dbReference type="EMBL" id="CH473997">
    <property type="protein sequence ID" value="EDL91816.1"/>
    <property type="molecule type" value="Genomic_DNA"/>
</dbReference>
<dbReference type="AlphaFoldDB" id="A6JRC2"/>
<reference evidence="2 3" key="2">
    <citation type="submission" date="2005-09" db="EMBL/GenBank/DDBJ databases">
        <authorList>
            <person name="Mural R.J."/>
            <person name="Li P.W."/>
            <person name="Adams M.D."/>
            <person name="Amanatides P.G."/>
            <person name="Baden-Tillson H."/>
            <person name="Barnstead M."/>
            <person name="Chin S.H."/>
            <person name="Dew I."/>
            <person name="Evans C.A."/>
            <person name="Ferriera S."/>
            <person name="Flanigan M."/>
            <person name="Fosler C."/>
            <person name="Glodek A."/>
            <person name="Gu Z."/>
            <person name="Holt R.A."/>
            <person name="Jennings D."/>
            <person name="Kraft C.L."/>
            <person name="Lu F."/>
            <person name="Nguyen T."/>
            <person name="Nusskern D.R."/>
            <person name="Pfannkoch C.M."/>
            <person name="Sitter C."/>
            <person name="Sutton G.G."/>
            <person name="Venter J.C."/>
            <person name="Wang Z."/>
            <person name="Woodage T."/>
            <person name="Zheng X.H."/>
            <person name="Zhong F."/>
        </authorList>
    </citation>
    <scope>NUCLEOTIDE SEQUENCE [LARGE SCALE GENOMIC DNA]</scope>
    <source>
        <strain evidence="2">BN</strain>
        <strain evidence="3">BN, Sprague-Dawley</strain>
    </source>
</reference>